<proteinExistence type="predicted"/>
<evidence type="ECO:0000256" key="1">
    <source>
        <dbReference type="ARBA" id="ARBA00022801"/>
    </source>
</evidence>
<dbReference type="EMBL" id="LYDR01000154">
    <property type="protein sequence ID" value="ODA28226.1"/>
    <property type="molecule type" value="Genomic_DNA"/>
</dbReference>
<dbReference type="InterPro" id="IPR050300">
    <property type="entry name" value="GDXG_lipolytic_enzyme"/>
</dbReference>
<protein>
    <recommendedName>
        <fullName evidence="2">Alpha/beta hydrolase fold-3 domain-containing protein</fullName>
    </recommendedName>
</protein>
<dbReference type="GO" id="GO:0016787">
    <property type="term" value="F:hydrolase activity"/>
    <property type="evidence" value="ECO:0007669"/>
    <property type="project" value="UniProtKB-KW"/>
</dbReference>
<dbReference type="PANTHER" id="PTHR48081:SF8">
    <property type="entry name" value="ALPHA_BETA HYDROLASE FOLD-3 DOMAIN-CONTAINING PROTEIN-RELATED"/>
    <property type="match status" value="1"/>
</dbReference>
<comment type="caution">
    <text evidence="3">The sequence shown here is derived from an EMBL/GenBank/DDBJ whole genome shotgun (WGS) entry which is preliminary data.</text>
</comment>
<dbReference type="RefSeq" id="WP_068852474.1">
    <property type="nucleotide sequence ID" value="NZ_LYDR01000154.1"/>
</dbReference>
<reference evidence="3 4" key="1">
    <citation type="submission" date="2016-05" db="EMBL/GenBank/DDBJ databases">
        <title>Genomic and physiological characterization of Planctopirus sp. isolated from fresh water lake.</title>
        <authorList>
            <person name="Subhash Y."/>
            <person name="Ramana C."/>
        </authorList>
    </citation>
    <scope>NUCLEOTIDE SEQUENCE [LARGE SCALE GENOMIC DNA]</scope>
    <source>
        <strain evidence="3 4">JC280</strain>
    </source>
</reference>
<evidence type="ECO:0000313" key="4">
    <source>
        <dbReference type="Proteomes" id="UP000094828"/>
    </source>
</evidence>
<dbReference type="STRING" id="1841610.A6X21_01055"/>
<keyword evidence="4" id="KW-1185">Reference proteome</keyword>
<sequence length="325" mass="35922">MPLEADAVRFLDQLNALHLPPVSELGAVAIRKAQWEEAAAAAFATDDRFEMIEDVCINREMQLISREVVGASAVRPLVSDDNQLTLRIYRPQGASGHHCLYFHGGGWAIGSVVYFDSLVRQLALASGMTMVSVEYRLAPEFPFPAATIDAALAARWVCSQLLPGQKYAVAGDSAGANLATVLCQMLRDRGEHLPAAQVLFYPVTDANFESSSYEACRAGYFLSREDMKWFWSLYQPQVAERSHPYTSPLQGNLRGLPPARICVAGYDPLYDEGALYADNLQVAGNDVEFVEYPGMIHGFVKRFTEFASGRQEIIAAGDYLRRKVQ</sequence>
<keyword evidence="1" id="KW-0378">Hydrolase</keyword>
<dbReference type="OrthoDB" id="9815425at2"/>
<evidence type="ECO:0000313" key="3">
    <source>
        <dbReference type="EMBL" id="ODA28226.1"/>
    </source>
</evidence>
<evidence type="ECO:0000259" key="2">
    <source>
        <dbReference type="Pfam" id="PF07859"/>
    </source>
</evidence>
<dbReference type="SUPFAM" id="SSF53474">
    <property type="entry name" value="alpha/beta-Hydrolases"/>
    <property type="match status" value="1"/>
</dbReference>
<accession>A0A1C3E4P8</accession>
<name>A0A1C3E4P8_9PLAN</name>
<dbReference type="Gene3D" id="3.40.50.1820">
    <property type="entry name" value="alpha/beta hydrolase"/>
    <property type="match status" value="1"/>
</dbReference>
<dbReference type="Pfam" id="PF07859">
    <property type="entry name" value="Abhydrolase_3"/>
    <property type="match status" value="1"/>
</dbReference>
<dbReference type="InterPro" id="IPR013094">
    <property type="entry name" value="AB_hydrolase_3"/>
</dbReference>
<dbReference type="Proteomes" id="UP000094828">
    <property type="component" value="Unassembled WGS sequence"/>
</dbReference>
<feature type="domain" description="Alpha/beta hydrolase fold-3" evidence="2">
    <location>
        <begin position="100"/>
        <end position="300"/>
    </location>
</feature>
<dbReference type="InterPro" id="IPR029058">
    <property type="entry name" value="AB_hydrolase_fold"/>
</dbReference>
<organism evidence="3 4">
    <name type="scientific">Planctopirus hydrillae</name>
    <dbReference type="NCBI Taxonomy" id="1841610"/>
    <lineage>
        <taxon>Bacteria</taxon>
        <taxon>Pseudomonadati</taxon>
        <taxon>Planctomycetota</taxon>
        <taxon>Planctomycetia</taxon>
        <taxon>Planctomycetales</taxon>
        <taxon>Planctomycetaceae</taxon>
        <taxon>Planctopirus</taxon>
    </lineage>
</organism>
<gene>
    <name evidence="3" type="ORF">A6X21_01055</name>
</gene>
<dbReference type="AlphaFoldDB" id="A0A1C3E4P8"/>
<dbReference type="PANTHER" id="PTHR48081">
    <property type="entry name" value="AB HYDROLASE SUPERFAMILY PROTEIN C4A8.06C"/>
    <property type="match status" value="1"/>
</dbReference>